<evidence type="ECO:0000313" key="4">
    <source>
        <dbReference type="Proteomes" id="UP000283523"/>
    </source>
</evidence>
<dbReference type="InterPro" id="IPR012480">
    <property type="entry name" value="Hepar_II_III_C"/>
</dbReference>
<feature type="domain" description="Heparinase II/III-like C-terminal" evidence="2">
    <location>
        <begin position="436"/>
        <end position="622"/>
    </location>
</feature>
<dbReference type="EMBL" id="QXED01000001">
    <property type="protein sequence ID" value="RIV27181.1"/>
    <property type="molecule type" value="Genomic_DNA"/>
</dbReference>
<dbReference type="AlphaFoldDB" id="A0A418MIM9"/>
<evidence type="ECO:0000259" key="2">
    <source>
        <dbReference type="Pfam" id="PF07940"/>
    </source>
</evidence>
<keyword evidence="4" id="KW-1185">Reference proteome</keyword>
<dbReference type="GO" id="GO:0016829">
    <property type="term" value="F:lyase activity"/>
    <property type="evidence" value="ECO:0007669"/>
    <property type="project" value="InterPro"/>
</dbReference>
<dbReference type="PANTHER" id="PTHR38045">
    <property type="entry name" value="CHROMOSOME 1, WHOLE GENOME SHOTGUN SEQUENCE"/>
    <property type="match status" value="1"/>
</dbReference>
<dbReference type="Gene3D" id="2.70.98.70">
    <property type="match status" value="1"/>
</dbReference>
<name>A0A418MIM9_9BACT</name>
<evidence type="ECO:0000256" key="1">
    <source>
        <dbReference type="ARBA" id="ARBA00004196"/>
    </source>
</evidence>
<dbReference type="Proteomes" id="UP000283523">
    <property type="component" value="Unassembled WGS sequence"/>
</dbReference>
<proteinExistence type="predicted"/>
<comment type="subcellular location">
    <subcellularLocation>
        <location evidence="1">Cell envelope</location>
    </subcellularLocation>
</comment>
<comment type="caution">
    <text evidence="3">The sequence shown here is derived from an EMBL/GenBank/DDBJ whole genome shotgun (WGS) entry which is preliminary data.</text>
</comment>
<organism evidence="3 4">
    <name type="scientific">Fibrisoma montanum</name>
    <dbReference type="NCBI Taxonomy" id="2305895"/>
    <lineage>
        <taxon>Bacteria</taxon>
        <taxon>Pseudomonadati</taxon>
        <taxon>Bacteroidota</taxon>
        <taxon>Cytophagia</taxon>
        <taxon>Cytophagales</taxon>
        <taxon>Spirosomataceae</taxon>
        <taxon>Fibrisoma</taxon>
    </lineage>
</organism>
<dbReference type="InterPro" id="IPR008929">
    <property type="entry name" value="Chondroitin_lyas"/>
</dbReference>
<dbReference type="PANTHER" id="PTHR38045:SF1">
    <property type="entry name" value="HEPARINASE II_III-LIKE PROTEIN"/>
    <property type="match status" value="1"/>
</dbReference>
<accession>A0A418MIM9</accession>
<evidence type="ECO:0000313" key="3">
    <source>
        <dbReference type="EMBL" id="RIV27181.1"/>
    </source>
</evidence>
<dbReference type="RefSeq" id="WP_119666033.1">
    <property type="nucleotide sequence ID" value="NZ_QXED01000001.1"/>
</dbReference>
<sequence length="667" mass="73684">MIRSCNPIDGQKEFDFTRKGPTQNGFVWKFSRPLTGGLAMLFCLLLLGVGEMACRAQTGTGRVPESFVKTLPDHPRLLVRSNRFESLKQQNDSVSLQLKAYIQHEAERLLTADTIVYPKTGFKFGPMRNVQGRIIALAMGYRLTGDTRFLDRARAELRQLAALPDWAPNHFLDVGEGALAAGIGLDWLYDDLPAGERDAIAQAIVNNALLPSLQVTEGNGSWVAGDFNWTQVCHAGLTTGALAIAEREPELAKQIINRAIKNLPNAGAVYAPDGAYPEGPSYWSYGTTFHVLLVEVLRSALGSSYGLEQFPGFLKTADYNLQMVGTSGLDFNYSDYHLEQQNEPIMLWFARETRRPELATQEITDLLTICRAARAGTKSPVHTNRHTPLELLWWNPDLAPKTGSFPPRHWTSQGGAGLPGLPMAVMRSAWPRQDSLATFVAIKGGTPNHSHAHMDVGSFVLEADGVRWAIDLGTESYDKMRAAKLDLWSYTQTSNRWATFRVGPEGHNILRFDQQRQEIDGKADISILPEANGIVGNRVDLTPVYRHQVASVGRVIQLQPDKSVRLEDAWTTADKPVTASWQWLTKANVTQTPRGLLLQQDNKSLELLVSASAPYTVAIEDVSAPRNIQDSPNPGVSRIVIQLTSPAKTTTTLHVHMLPGRVTANRK</sequence>
<dbReference type="Gene3D" id="1.50.10.100">
    <property type="entry name" value="Chondroitin AC/alginate lyase"/>
    <property type="match status" value="1"/>
</dbReference>
<dbReference type="SUPFAM" id="SSF48230">
    <property type="entry name" value="Chondroitin AC/alginate lyase"/>
    <property type="match status" value="1"/>
</dbReference>
<dbReference type="OrthoDB" id="175534at2"/>
<gene>
    <name evidence="3" type="ORF">DYU11_02390</name>
</gene>
<dbReference type="GO" id="GO:0030313">
    <property type="term" value="C:cell envelope"/>
    <property type="evidence" value="ECO:0007669"/>
    <property type="project" value="UniProtKB-SubCell"/>
</dbReference>
<protein>
    <submittedName>
        <fullName evidence="3">Heparinase</fullName>
    </submittedName>
</protein>
<dbReference type="Pfam" id="PF07940">
    <property type="entry name" value="Hepar_II_III_C"/>
    <property type="match status" value="1"/>
</dbReference>
<reference evidence="3 4" key="1">
    <citation type="submission" date="2018-08" db="EMBL/GenBank/DDBJ databases">
        <title>Fibrisoma montanum sp. nov., isolated from Danxia mountain soil.</title>
        <authorList>
            <person name="Huang Y."/>
        </authorList>
    </citation>
    <scope>NUCLEOTIDE SEQUENCE [LARGE SCALE GENOMIC DNA]</scope>
    <source>
        <strain evidence="3 4">HYT19</strain>
    </source>
</reference>